<protein>
    <recommendedName>
        <fullName evidence="3">Gamma-glutamylcyclotransferase AIG2-like domain-containing protein</fullName>
    </recommendedName>
</protein>
<dbReference type="SUPFAM" id="SSF110857">
    <property type="entry name" value="Gamma-glutamyl cyclotransferase-like"/>
    <property type="match status" value="1"/>
</dbReference>
<dbReference type="Proteomes" id="UP000006786">
    <property type="component" value="Unassembled WGS sequence"/>
</dbReference>
<name>K2ML19_9HYPH</name>
<dbReference type="Gene3D" id="3.10.490.10">
    <property type="entry name" value="Gamma-glutamyl cyclotransferase-like"/>
    <property type="match status" value="1"/>
</dbReference>
<evidence type="ECO:0008006" key="3">
    <source>
        <dbReference type="Google" id="ProtNLM"/>
    </source>
</evidence>
<reference evidence="1 2" key="1">
    <citation type="journal article" date="2012" name="J. Bacteriol.">
        <title>Genome Sequence of Nitratireductor pacificus Type Strain pht-3B.</title>
        <authorList>
            <person name="Lai Q."/>
            <person name="Li G."/>
            <person name="Shao Z."/>
        </authorList>
    </citation>
    <scope>NUCLEOTIDE SEQUENCE [LARGE SCALE GENOMIC DNA]</scope>
    <source>
        <strain evidence="2">pht-3B</strain>
    </source>
</reference>
<organism evidence="1 2">
    <name type="scientific">Nitratireductor pacificus pht-3B</name>
    <dbReference type="NCBI Taxonomy" id="391937"/>
    <lineage>
        <taxon>Bacteria</taxon>
        <taxon>Pseudomonadati</taxon>
        <taxon>Pseudomonadota</taxon>
        <taxon>Alphaproteobacteria</taxon>
        <taxon>Hyphomicrobiales</taxon>
        <taxon>Phyllobacteriaceae</taxon>
        <taxon>Nitratireductor</taxon>
    </lineage>
</organism>
<keyword evidence="2" id="KW-1185">Reference proteome</keyword>
<dbReference type="STRING" id="391937.NA2_15739"/>
<accession>K2ML19</accession>
<gene>
    <name evidence="1" type="ORF">NA2_15739</name>
</gene>
<dbReference type="InterPro" id="IPR013024">
    <property type="entry name" value="GGCT-like"/>
</dbReference>
<proteinExistence type="predicted"/>
<comment type="caution">
    <text evidence="1">The sequence shown here is derived from an EMBL/GenBank/DDBJ whole genome shotgun (WGS) entry which is preliminary data.</text>
</comment>
<dbReference type="RefSeq" id="WP_008598021.1">
    <property type="nucleotide sequence ID" value="NZ_AMRM01000018.1"/>
</dbReference>
<dbReference type="eggNOG" id="COG3703">
    <property type="taxonomic scope" value="Bacteria"/>
</dbReference>
<dbReference type="CDD" id="cd06661">
    <property type="entry name" value="GGCT_like"/>
    <property type="match status" value="1"/>
</dbReference>
<dbReference type="PATRIC" id="fig|391937.3.peg.3232"/>
<evidence type="ECO:0000313" key="1">
    <source>
        <dbReference type="EMBL" id="EKF17932.1"/>
    </source>
</evidence>
<sequence>MAKRTGEGELVAYFGYGSLANRATHRTEIVDALPARLKGWRRQWVRRDGESNRALLSVRRDPSSVIDGLLVIDRAENLPAVDLREERYRRVALAPSDLELSTDLPPGCTLHVYEAATVHPPARLEVIQSYLDAVLQGFLREYGRAGVERFTADTDGFDLAVIADRKAPRYPRAVALDAEEEAYLDAFLMQKIAEYASFVR</sequence>
<dbReference type="AlphaFoldDB" id="K2ML19"/>
<dbReference type="InterPro" id="IPR036568">
    <property type="entry name" value="GGCT-like_sf"/>
</dbReference>
<dbReference type="EMBL" id="AMRM01000018">
    <property type="protein sequence ID" value="EKF17932.1"/>
    <property type="molecule type" value="Genomic_DNA"/>
</dbReference>
<evidence type="ECO:0000313" key="2">
    <source>
        <dbReference type="Proteomes" id="UP000006786"/>
    </source>
</evidence>